<sequence length="287" mass="31876">MLNRQPDSLEQKLDGDLLFVDAPNKLSPSVPSQVDVGITFVSANVASNFDADGRSLPSTSGGKNKKVNLSRIRFPSSHSAFNKMLDSIFRRKKTVRLPALNLSKLYSELLVDLAYTANLLRLEHRCEANRRDTLRQLGECAHLIRGLVASGAACIQPVEVVSGDPNKSNFFTVPHRSRLVMDELSRFHDAYVRFIDWIADLSRILTNKPPSENANDGLMQQSDQLNITLNDRVRSQPVGSFAETCGVSLFETMQSAALKVFEVLNLCGFTTPVHPNQLESMIRSCTQ</sequence>
<accession>A0A8S9YS64</accession>
<dbReference type="EMBL" id="JTDE01003573">
    <property type="protein sequence ID" value="KAF7255901.1"/>
    <property type="molecule type" value="Genomic_DNA"/>
</dbReference>
<reference evidence="1" key="1">
    <citation type="submission" date="2019-07" db="EMBL/GenBank/DDBJ databases">
        <title>Annotation for the trematode Paragonimus miyazaki's.</title>
        <authorList>
            <person name="Choi Y.-J."/>
        </authorList>
    </citation>
    <scope>NUCLEOTIDE SEQUENCE</scope>
    <source>
        <strain evidence="1">Japan</strain>
    </source>
</reference>
<protein>
    <submittedName>
        <fullName evidence="1">Uncharacterized protein</fullName>
    </submittedName>
</protein>
<organism evidence="1 2">
    <name type="scientific">Paragonimus skrjabini miyazakii</name>
    <dbReference type="NCBI Taxonomy" id="59628"/>
    <lineage>
        <taxon>Eukaryota</taxon>
        <taxon>Metazoa</taxon>
        <taxon>Spiralia</taxon>
        <taxon>Lophotrochozoa</taxon>
        <taxon>Platyhelminthes</taxon>
        <taxon>Trematoda</taxon>
        <taxon>Digenea</taxon>
        <taxon>Plagiorchiida</taxon>
        <taxon>Troglotremata</taxon>
        <taxon>Troglotrematidae</taxon>
        <taxon>Paragonimus</taxon>
    </lineage>
</organism>
<dbReference type="Proteomes" id="UP000822476">
    <property type="component" value="Unassembled WGS sequence"/>
</dbReference>
<proteinExistence type="predicted"/>
<gene>
    <name evidence="1" type="ORF">EG68_10181</name>
</gene>
<name>A0A8S9YS64_9TREM</name>
<keyword evidence="2" id="KW-1185">Reference proteome</keyword>
<dbReference type="OrthoDB" id="25179at2759"/>
<dbReference type="AlphaFoldDB" id="A0A8S9YS64"/>
<evidence type="ECO:0000313" key="1">
    <source>
        <dbReference type="EMBL" id="KAF7255901.1"/>
    </source>
</evidence>
<evidence type="ECO:0000313" key="2">
    <source>
        <dbReference type="Proteomes" id="UP000822476"/>
    </source>
</evidence>
<comment type="caution">
    <text evidence="1">The sequence shown here is derived from an EMBL/GenBank/DDBJ whole genome shotgun (WGS) entry which is preliminary data.</text>
</comment>